<protein>
    <submittedName>
        <fullName evidence="2">ABC-type amino acid transport substrate-binding protein</fullName>
    </submittedName>
</protein>
<dbReference type="SUPFAM" id="SSF53850">
    <property type="entry name" value="Periplasmic binding protein-like II"/>
    <property type="match status" value="1"/>
</dbReference>
<comment type="caution">
    <text evidence="2">The sequence shown here is derived from an EMBL/GenBank/DDBJ whole genome shotgun (WGS) entry which is preliminary data.</text>
</comment>
<dbReference type="PANTHER" id="PTHR35936:SF6">
    <property type="entry name" value="AMINO ACID ABC TRANSPORTER SUBSTRATE-BINDING PAAT FAMILY PROTEIN"/>
    <property type="match status" value="1"/>
</dbReference>
<feature type="signal peptide" evidence="1">
    <location>
        <begin position="1"/>
        <end position="19"/>
    </location>
</feature>
<keyword evidence="3" id="KW-1185">Reference proteome</keyword>
<gene>
    <name evidence="2" type="ORF">J2X20_000826</name>
</gene>
<organism evidence="2 3">
    <name type="scientific">Roseateles saccharophilus</name>
    <name type="common">Pseudomonas saccharophila</name>
    <dbReference type="NCBI Taxonomy" id="304"/>
    <lineage>
        <taxon>Bacteria</taxon>
        <taxon>Pseudomonadati</taxon>
        <taxon>Pseudomonadota</taxon>
        <taxon>Betaproteobacteria</taxon>
        <taxon>Burkholderiales</taxon>
        <taxon>Sphaerotilaceae</taxon>
        <taxon>Roseateles</taxon>
    </lineage>
</organism>
<evidence type="ECO:0000313" key="2">
    <source>
        <dbReference type="EMBL" id="MDR7268197.1"/>
    </source>
</evidence>
<keyword evidence="1" id="KW-0732">Signal</keyword>
<dbReference type="Proteomes" id="UP001180453">
    <property type="component" value="Unassembled WGS sequence"/>
</dbReference>
<name>A0ABU1YH59_ROSSA</name>
<evidence type="ECO:0000313" key="3">
    <source>
        <dbReference type="Proteomes" id="UP001180453"/>
    </source>
</evidence>
<feature type="chain" id="PRO_5045252868" evidence="1">
    <location>
        <begin position="20"/>
        <end position="244"/>
    </location>
</feature>
<accession>A0ABU1YH59</accession>
<dbReference type="RefSeq" id="WP_310261274.1">
    <property type="nucleotide sequence ID" value="NZ_JAVDXU010000001.1"/>
</dbReference>
<sequence>MRRLAALLLANVLAGAAAAQSPSSLPPLRFVAATNNALPIAQFDANERLVGGIVKDLGELIAAGLDRQAVFVPMAGKRVSAALLAGEADAVCFVLPQWLQGDFRWTRGLIPDASLVAAHVDAPALRSLEQLAGQPLGTVQGYNYPHAEQALGKWFRRADVPSMAANLRRLAAGKLRYALVEKTSLQFFLHEQPHAPVRIAWVINQFDARCAFSPRSGVPFPEVAQVLDRLVSDGSIQRALAPYR</sequence>
<dbReference type="EMBL" id="JAVDXU010000001">
    <property type="protein sequence ID" value="MDR7268197.1"/>
    <property type="molecule type" value="Genomic_DNA"/>
</dbReference>
<proteinExistence type="predicted"/>
<dbReference type="PANTHER" id="PTHR35936">
    <property type="entry name" value="MEMBRANE-BOUND LYTIC MUREIN TRANSGLYCOSYLASE F"/>
    <property type="match status" value="1"/>
</dbReference>
<evidence type="ECO:0000256" key="1">
    <source>
        <dbReference type="SAM" id="SignalP"/>
    </source>
</evidence>
<reference evidence="2 3" key="1">
    <citation type="submission" date="2023-07" db="EMBL/GenBank/DDBJ databases">
        <title>Sorghum-associated microbial communities from plants grown in Nebraska, USA.</title>
        <authorList>
            <person name="Schachtman D."/>
        </authorList>
    </citation>
    <scope>NUCLEOTIDE SEQUENCE [LARGE SCALE GENOMIC DNA]</scope>
    <source>
        <strain evidence="2 3">BE314</strain>
    </source>
</reference>
<dbReference type="Gene3D" id="3.40.190.10">
    <property type="entry name" value="Periplasmic binding protein-like II"/>
    <property type="match status" value="2"/>
</dbReference>